<dbReference type="EMBL" id="LZYB01000001">
    <property type="protein sequence ID" value="OBV12182.1"/>
    <property type="molecule type" value="Genomic_DNA"/>
</dbReference>
<dbReference type="RefSeq" id="WP_068862054.1">
    <property type="nucleotide sequence ID" value="NZ_LZYB01000001.1"/>
</dbReference>
<proteinExistence type="predicted"/>
<evidence type="ECO:0000313" key="2">
    <source>
        <dbReference type="Proteomes" id="UP000092484"/>
    </source>
</evidence>
<protein>
    <submittedName>
        <fullName evidence="1">Uncharacterized protein</fullName>
    </submittedName>
</protein>
<keyword evidence="2" id="KW-1185">Reference proteome</keyword>
<name>A0A1A7BL22_9SPHN</name>
<evidence type="ECO:0000313" key="1">
    <source>
        <dbReference type="EMBL" id="OBV12182.1"/>
    </source>
</evidence>
<dbReference type="AlphaFoldDB" id="A0A1A7BL22"/>
<dbReference type="Proteomes" id="UP000092484">
    <property type="component" value="Unassembled WGS sequence"/>
</dbReference>
<dbReference type="STRING" id="1300349.I603_0313"/>
<accession>A0A1A7BL22</accession>
<reference evidence="1 2" key="1">
    <citation type="submission" date="2016-06" db="EMBL/GenBank/DDBJ databases">
        <title>Genome sequence of Porphyrobacter dokdonensis DSW-74.</title>
        <authorList>
            <person name="Kim J.F."/>
            <person name="Song J.Y."/>
        </authorList>
    </citation>
    <scope>NUCLEOTIDE SEQUENCE [LARGE SCALE GENOMIC DNA]</scope>
    <source>
        <strain evidence="1 2">DSW-74</strain>
    </source>
</reference>
<sequence length="126" mass="13712">MHIGEASKKEGLFAKSYAALVTVVWDGEEYYLSELSQAGGALMQWKQQRGDKAKTVFFTVVCDPASLEDARHILTSIFEHTPQMVDLARSTQISVQMIDGSGADEQDADAAAIMDAEPALLAEFSI</sequence>
<comment type="caution">
    <text evidence="1">The sequence shown here is derived from an EMBL/GenBank/DDBJ whole genome shotgun (WGS) entry which is preliminary data.</text>
</comment>
<gene>
    <name evidence="1" type="ORF">I603_0313</name>
</gene>
<organism evidence="1 2">
    <name type="scientific">Erythrobacter dokdonensis DSW-74</name>
    <dbReference type="NCBI Taxonomy" id="1300349"/>
    <lineage>
        <taxon>Bacteria</taxon>
        <taxon>Pseudomonadati</taxon>
        <taxon>Pseudomonadota</taxon>
        <taxon>Alphaproteobacteria</taxon>
        <taxon>Sphingomonadales</taxon>
        <taxon>Erythrobacteraceae</taxon>
        <taxon>Erythrobacter/Porphyrobacter group</taxon>
        <taxon>Erythrobacter</taxon>
    </lineage>
</organism>